<dbReference type="VEuPathDB" id="TriTrypDB:TM35_000113100"/>
<dbReference type="Proteomes" id="UP000192257">
    <property type="component" value="Unassembled WGS sequence"/>
</dbReference>
<dbReference type="PANTHER" id="PTHR22589:SF29">
    <property type="entry name" value="MITOCHONDRIAL CARNITINE O-ACETYLTRANSFERASE-RELATED"/>
    <property type="match status" value="1"/>
</dbReference>
<name>A0A1X0NYJ3_9TRYP</name>
<dbReference type="GeneID" id="39984799"/>
<protein>
    <recommendedName>
        <fullName evidence="3">Choline/carnitine acyltransferase domain-containing protein</fullName>
    </recommendedName>
</protein>
<dbReference type="EMBL" id="NBCO01000011">
    <property type="protein sequence ID" value="ORC89776.1"/>
    <property type="molecule type" value="Genomic_DNA"/>
</dbReference>
<dbReference type="GO" id="GO:0005739">
    <property type="term" value="C:mitochondrion"/>
    <property type="evidence" value="ECO:0007669"/>
    <property type="project" value="TreeGrafter"/>
</dbReference>
<dbReference type="OrthoDB" id="246450at2759"/>
<dbReference type="AlphaFoldDB" id="A0A1X0NYJ3"/>
<evidence type="ECO:0000259" key="3">
    <source>
        <dbReference type="Pfam" id="PF00755"/>
    </source>
</evidence>
<keyword evidence="1" id="KW-0012">Acyltransferase</keyword>
<accession>A0A1X0NYJ3</accession>
<dbReference type="Gene3D" id="3.30.559.70">
    <property type="entry name" value="Choline/Carnitine o-acyltransferase, domain 2"/>
    <property type="match status" value="1"/>
</dbReference>
<dbReference type="SUPFAM" id="SSF52777">
    <property type="entry name" value="CoA-dependent acyltransferases"/>
    <property type="match status" value="1"/>
</dbReference>
<evidence type="ECO:0000256" key="1">
    <source>
        <dbReference type="ARBA" id="ARBA00023315"/>
    </source>
</evidence>
<reference evidence="4 5" key="1">
    <citation type="submission" date="2017-03" db="EMBL/GenBank/DDBJ databases">
        <title>An alternative strategy for trypanosome survival in the mammalian bloodstream revealed through genome and transcriptome analysis of the ubiquitous bovine parasite Trypanosoma (Megatrypanum) theileri.</title>
        <authorList>
            <person name="Kelly S."/>
            <person name="Ivens A."/>
            <person name="Mott A."/>
            <person name="O'Neill E."/>
            <person name="Emms D."/>
            <person name="Macleod O."/>
            <person name="Voorheis P."/>
            <person name="Matthews J."/>
            <person name="Matthews K."/>
            <person name="Carrington M."/>
        </authorList>
    </citation>
    <scope>NUCLEOTIDE SEQUENCE [LARGE SCALE GENOMIC DNA]</scope>
    <source>
        <strain evidence="4">Edinburgh</strain>
    </source>
</reference>
<evidence type="ECO:0000256" key="2">
    <source>
        <dbReference type="SAM" id="MobiDB-lite"/>
    </source>
</evidence>
<comment type="caution">
    <text evidence="4">The sequence shown here is derived from an EMBL/GenBank/DDBJ whole genome shotgun (WGS) entry which is preliminary data.</text>
</comment>
<dbReference type="InterPro" id="IPR042231">
    <property type="entry name" value="Cho/carn_acyl_trans_2"/>
</dbReference>
<feature type="region of interest" description="Disordered" evidence="2">
    <location>
        <begin position="404"/>
        <end position="428"/>
    </location>
</feature>
<dbReference type="InterPro" id="IPR000542">
    <property type="entry name" value="Carn_acyl_trans"/>
</dbReference>
<dbReference type="PANTHER" id="PTHR22589">
    <property type="entry name" value="CARNITINE O-ACYLTRANSFERASE"/>
    <property type="match status" value="1"/>
</dbReference>
<proteinExistence type="predicted"/>
<evidence type="ECO:0000313" key="4">
    <source>
        <dbReference type="EMBL" id="ORC89776.1"/>
    </source>
</evidence>
<organism evidence="4 5">
    <name type="scientific">Trypanosoma theileri</name>
    <dbReference type="NCBI Taxonomy" id="67003"/>
    <lineage>
        <taxon>Eukaryota</taxon>
        <taxon>Discoba</taxon>
        <taxon>Euglenozoa</taxon>
        <taxon>Kinetoplastea</taxon>
        <taxon>Metakinetoplastina</taxon>
        <taxon>Trypanosomatida</taxon>
        <taxon>Trypanosomatidae</taxon>
        <taxon>Trypanosoma</taxon>
    </lineage>
</organism>
<dbReference type="Pfam" id="PF00755">
    <property type="entry name" value="Carn_acyltransf"/>
    <property type="match status" value="1"/>
</dbReference>
<dbReference type="GO" id="GO:0009437">
    <property type="term" value="P:carnitine metabolic process"/>
    <property type="evidence" value="ECO:0007669"/>
    <property type="project" value="TreeGrafter"/>
</dbReference>
<evidence type="ECO:0000313" key="5">
    <source>
        <dbReference type="Proteomes" id="UP000192257"/>
    </source>
</evidence>
<feature type="compositionally biased region" description="Low complexity" evidence="2">
    <location>
        <begin position="405"/>
        <end position="416"/>
    </location>
</feature>
<dbReference type="InterPro" id="IPR039551">
    <property type="entry name" value="Cho/carn_acyl_trans"/>
</dbReference>
<sequence>MASRKRSTKIINTSGSTTEEDAVGAATAAMLATVIRMATVRSTAYAVNARPAQSRMVNLNSLRPHGALKEGELDSNRHYDEPPESLLDDVISMVHESQKVLHQSEDFNLVVDVKEAMSILREPFFHYWWRDSIAKECTNAAAYPFTKLYFTPPPPSSEVSTDTPLVGSDDRCFNTANMIRRILLVFTKASNTSQLVYEELLFHVLRNEKTSAEGLLQSNYNSRHITVCCGLYFYRIDVLDQAGIVESIDTIAKRLKSVKEHAARTEALLREQKILPQALEELIAFYKLLAYLTEVNRKDCAAIMERLKTASPVNEACLNALDSGIFTVVLRSINNLPSSAHWFRNALVLEEEEEEQENNSLSIRAHSTIICKDNLMEFLMQVFNLRDEGNYITRSVEVSLNGELTTPTTTTSTSTGTGTGTVGDESSDHINKILPTGVEFLEMWLPWKHRILMQPYAVMEPTPCLFNLLFPKENMVSFAVFCLSTVLAVQENLTPSNGFPTVLVAFPNLKGAVSATLLYSAEIETLIQSLRCGSVLVEWRAKKFLLLKALKIIEGVIDACYHEPYPLYSVAKLLLSREKVKTTNASSNGAILGPVDMFITLDLLGTSGDIIKSETHLVLPSRFAVTCNAVGKIERGGSVNKPSEANSLKASTAMLTSATLVALKKEEELEIGQRLADSIAVNGQQLLSLMSM</sequence>
<dbReference type="RefSeq" id="XP_028883842.1">
    <property type="nucleotide sequence ID" value="XM_029025019.1"/>
</dbReference>
<keyword evidence="1" id="KW-0808">Transferase</keyword>
<keyword evidence="5" id="KW-1185">Reference proteome</keyword>
<dbReference type="GO" id="GO:0004092">
    <property type="term" value="F:carnitine O-acetyltransferase activity"/>
    <property type="evidence" value="ECO:0007669"/>
    <property type="project" value="TreeGrafter"/>
</dbReference>
<gene>
    <name evidence="4" type="ORF">TM35_000113100</name>
</gene>
<feature type="domain" description="Choline/carnitine acyltransferase" evidence="3">
    <location>
        <begin position="213"/>
        <end position="343"/>
    </location>
</feature>